<name>A0A1W6L698_9BURK</name>
<dbReference type="OrthoDB" id="9767885at2"/>
<gene>
    <name evidence="1" type="ORF">A4W93_07220</name>
</gene>
<dbReference type="AlphaFoldDB" id="A0A1W6L698"/>
<evidence type="ECO:0000313" key="2">
    <source>
        <dbReference type="Proteomes" id="UP000193427"/>
    </source>
</evidence>
<dbReference type="KEGG" id="rgu:A4W93_07220"/>
<dbReference type="PROSITE" id="PS51662">
    <property type="entry name" value="BP_PHYTASE"/>
    <property type="match status" value="2"/>
</dbReference>
<dbReference type="InterPro" id="IPR011042">
    <property type="entry name" value="6-blade_b-propeller_TolB-like"/>
</dbReference>
<reference evidence="1 2" key="1">
    <citation type="submission" date="2016-04" db="EMBL/GenBank/DDBJ databases">
        <title>Complete genome sequence of natural rubber-degrading, novel Gram-negative bacterium, Rhizobacter gummiphilus strain NS21.</title>
        <authorList>
            <person name="Tabata M."/>
            <person name="Kasai D."/>
            <person name="Fukuda M."/>
        </authorList>
    </citation>
    <scope>NUCLEOTIDE SEQUENCE [LARGE SCALE GENOMIC DNA]</scope>
    <source>
        <strain evidence="1 2">NS21</strain>
    </source>
</reference>
<dbReference type="Proteomes" id="UP000193427">
    <property type="component" value="Chromosome"/>
</dbReference>
<dbReference type="SUPFAM" id="SSF50956">
    <property type="entry name" value="Thermostable phytase (3-phytase)"/>
    <property type="match status" value="2"/>
</dbReference>
<proteinExistence type="predicted"/>
<protein>
    <submittedName>
        <fullName evidence="1">Uncharacterized protein</fullName>
    </submittedName>
</protein>
<dbReference type="Pfam" id="PF02333">
    <property type="entry name" value="Phytase"/>
    <property type="match status" value="1"/>
</dbReference>
<dbReference type="EMBL" id="CP015118">
    <property type="protein sequence ID" value="ARN19717.1"/>
    <property type="molecule type" value="Genomic_DNA"/>
</dbReference>
<evidence type="ECO:0000313" key="1">
    <source>
        <dbReference type="EMBL" id="ARN19717.1"/>
    </source>
</evidence>
<keyword evidence="2" id="KW-1185">Reference proteome</keyword>
<sequence length="615" mass="65648">MNLWIPSSAWVRLGAALVLSAATTVQAAAFPDDVEEAVVLEGGAALVLRKNAVELLDAAGTVRARVAMRGESLDARPGLGLVVDANTERVVPWRIDLARGQLTALPPLPDAGQAVSAACLYRDAQGLSHVFVIGRNGVATQWLLHGGTARAVRTLAVAPDAEGCRVDDRTHRLFVSEAGGVWAHPAQPEGAPRREPVALLQPNGPLKEGGGPVEVLADGSLAVGDPGRGEVLRLVHREGRWRTAGRGVLLPRAGAERLALWHDTTRTRLAVRDASSGHWSLRDLPPDAARATPAATPLPIVTARVQTDPVARFGDAADDPAIWVHATEATRSRVLGTDKKRGLGVYDLQGRELQFLDVGRINNVDLRQDVLLGSERLDLAVATQRDERGLVLFRIAGDGTVSELARLPTGLKDIYGVCLYRSPDGAPEVYVNDKDGRVLHGRIEGPAAHPQLRPLREFRLGSQPEGCVADETQQVVFIGEEKRGVWRVAADGPARPVMVLPVGPWLAADVEGMGLYRTGRANYLVVSSQGNDSYVVLDAAPPHRVRGAFRIGIDPDAAIDGASDTDGLEVSSHGFGPVFARGLLVVQDGRKVLPEAPQNFKYVAWEDVAKALGLP</sequence>
<dbReference type="STRING" id="946333.A4W93_07220"/>
<dbReference type="GO" id="GO:0016158">
    <property type="term" value="F:inositol hexakisphosphate 3-phosphatase activity"/>
    <property type="evidence" value="ECO:0007669"/>
    <property type="project" value="InterPro"/>
</dbReference>
<dbReference type="Gene3D" id="2.120.10.30">
    <property type="entry name" value="TolB, C-terminal domain"/>
    <property type="match status" value="2"/>
</dbReference>
<dbReference type="RefSeq" id="WP_085749983.1">
    <property type="nucleotide sequence ID" value="NZ_BSPR01000008.1"/>
</dbReference>
<dbReference type="InterPro" id="IPR003431">
    <property type="entry name" value="B-propeller_Phytase"/>
</dbReference>
<organism evidence="1 2">
    <name type="scientific">Piscinibacter gummiphilus</name>
    <dbReference type="NCBI Taxonomy" id="946333"/>
    <lineage>
        <taxon>Bacteria</taxon>
        <taxon>Pseudomonadati</taxon>
        <taxon>Pseudomonadota</taxon>
        <taxon>Betaproteobacteria</taxon>
        <taxon>Burkholderiales</taxon>
        <taxon>Sphaerotilaceae</taxon>
        <taxon>Piscinibacter</taxon>
    </lineage>
</organism>
<accession>A0A1W6L698</accession>